<proteinExistence type="predicted"/>
<evidence type="ECO:0000313" key="3">
    <source>
        <dbReference type="Proteomes" id="UP001268089"/>
    </source>
</evidence>
<name>A0ABU1ZKU5_9BURK</name>
<dbReference type="InterPro" id="IPR012902">
    <property type="entry name" value="N_methyl_site"/>
</dbReference>
<dbReference type="PROSITE" id="PS00409">
    <property type="entry name" value="PROKAR_NTER_METHYL"/>
    <property type="match status" value="1"/>
</dbReference>
<feature type="transmembrane region" description="Helical" evidence="1">
    <location>
        <begin position="12"/>
        <end position="34"/>
    </location>
</feature>
<comment type="caution">
    <text evidence="2">The sequence shown here is derived from an EMBL/GenBank/DDBJ whole genome shotgun (WGS) entry which is preliminary data.</text>
</comment>
<keyword evidence="1" id="KW-0472">Membrane</keyword>
<dbReference type="Pfam" id="PF07963">
    <property type="entry name" value="N_methyl"/>
    <property type="match status" value="1"/>
</dbReference>
<dbReference type="SUPFAM" id="SSF54523">
    <property type="entry name" value="Pili subunits"/>
    <property type="match status" value="1"/>
</dbReference>
<reference evidence="2 3" key="1">
    <citation type="submission" date="2023-07" db="EMBL/GenBank/DDBJ databases">
        <title>Sorghum-associated microbial communities from plants grown in Nebraska, USA.</title>
        <authorList>
            <person name="Schachtman D."/>
        </authorList>
    </citation>
    <scope>NUCLEOTIDE SEQUENCE [LARGE SCALE GENOMIC DNA]</scope>
    <source>
        <strain evidence="2 3">BE308</strain>
    </source>
</reference>
<dbReference type="NCBIfam" id="TIGR02532">
    <property type="entry name" value="IV_pilin_GFxxxE"/>
    <property type="match status" value="1"/>
</dbReference>
<keyword evidence="1" id="KW-0812">Transmembrane</keyword>
<dbReference type="Proteomes" id="UP001268089">
    <property type="component" value="Unassembled WGS sequence"/>
</dbReference>
<organism evidence="2 3">
    <name type="scientific">Rhodoferax saidenbachensis</name>
    <dbReference type="NCBI Taxonomy" id="1484693"/>
    <lineage>
        <taxon>Bacteria</taxon>
        <taxon>Pseudomonadati</taxon>
        <taxon>Pseudomonadota</taxon>
        <taxon>Betaproteobacteria</taxon>
        <taxon>Burkholderiales</taxon>
        <taxon>Comamonadaceae</taxon>
        <taxon>Rhodoferax</taxon>
    </lineage>
</organism>
<dbReference type="Gene3D" id="3.30.700.10">
    <property type="entry name" value="Glycoprotein, Type 4 Pilin"/>
    <property type="match status" value="1"/>
</dbReference>
<evidence type="ECO:0000256" key="1">
    <source>
        <dbReference type="SAM" id="Phobius"/>
    </source>
</evidence>
<sequence>MQDHQKKLQHQTGFTLIELVMVVVVLGVLGAVALPKFVDLGTSARVAAVNALMGTIHTTANNFRMACALTSGCDISAQMGTLTYQGKTYGMNYGWIGAGTSINTNLIDTAIAYSGFTVSIANPNTIFKLNSAKNPATCSVTYGNAWATAAPHDYTYSINTSGC</sequence>
<evidence type="ECO:0000313" key="2">
    <source>
        <dbReference type="EMBL" id="MDR7306174.1"/>
    </source>
</evidence>
<keyword evidence="1" id="KW-1133">Transmembrane helix</keyword>
<gene>
    <name evidence="2" type="ORF">J2X15_001452</name>
</gene>
<dbReference type="InterPro" id="IPR045584">
    <property type="entry name" value="Pilin-like"/>
</dbReference>
<dbReference type="EMBL" id="JAVDXO010000002">
    <property type="protein sequence ID" value="MDR7306174.1"/>
    <property type="molecule type" value="Genomic_DNA"/>
</dbReference>
<dbReference type="RefSeq" id="WP_310340870.1">
    <property type="nucleotide sequence ID" value="NZ_JAVDXO010000002.1"/>
</dbReference>
<keyword evidence="3" id="KW-1185">Reference proteome</keyword>
<accession>A0ABU1ZKU5</accession>
<protein>
    <submittedName>
        <fullName evidence="2">MSHA pilin protein MshA</fullName>
    </submittedName>
</protein>